<dbReference type="SUPFAM" id="SSF52266">
    <property type="entry name" value="SGNH hydrolase"/>
    <property type="match status" value="1"/>
</dbReference>
<accession>A0ABX8AVE3</accession>
<geneLocation type="plasmid" evidence="1 2">
    <name>pAb134-03</name>
</geneLocation>
<dbReference type="PANTHER" id="PTHR30383:SF29">
    <property type="entry name" value="SGNH HYDROLASE-TYPE ESTERASE DOMAIN-CONTAINING PROTEIN"/>
    <property type="match status" value="1"/>
</dbReference>
<evidence type="ECO:0000313" key="2">
    <source>
        <dbReference type="Proteomes" id="UP000680706"/>
    </source>
</evidence>
<dbReference type="EMBL" id="CP074129">
    <property type="protein sequence ID" value="QUS59024.1"/>
    <property type="molecule type" value="Genomic_DNA"/>
</dbReference>
<dbReference type="InterPro" id="IPR036514">
    <property type="entry name" value="SGNH_hydro_sf"/>
</dbReference>
<dbReference type="Pfam" id="PF00657">
    <property type="entry name" value="Lipase_GDSL"/>
    <property type="match status" value="1"/>
</dbReference>
<gene>
    <name evidence="1" type="ORF">KGB56_26390</name>
</gene>
<evidence type="ECO:0000313" key="1">
    <source>
        <dbReference type="EMBL" id="QUS59024.1"/>
    </source>
</evidence>
<dbReference type="InterPro" id="IPR001087">
    <property type="entry name" value="GDSL"/>
</dbReference>
<keyword evidence="1" id="KW-0378">Hydrolase</keyword>
<protein>
    <submittedName>
        <fullName evidence="1">Hydrolase</fullName>
    </submittedName>
</protein>
<dbReference type="InterPro" id="IPR051532">
    <property type="entry name" value="Ester_Hydrolysis_Enzymes"/>
</dbReference>
<keyword evidence="1" id="KW-0614">Plasmid</keyword>
<organism evidence="1 2">
    <name type="scientific">Pseudovibrio brasiliensis</name>
    <dbReference type="NCBI Taxonomy" id="1898042"/>
    <lineage>
        <taxon>Bacteria</taxon>
        <taxon>Pseudomonadati</taxon>
        <taxon>Pseudomonadota</taxon>
        <taxon>Alphaproteobacteria</taxon>
        <taxon>Hyphomicrobiales</taxon>
        <taxon>Stappiaceae</taxon>
        <taxon>Pseudovibrio</taxon>
    </lineage>
</organism>
<keyword evidence="2" id="KW-1185">Reference proteome</keyword>
<dbReference type="Proteomes" id="UP000680706">
    <property type="component" value="Plasmid pAb134-03"/>
</dbReference>
<proteinExistence type="predicted"/>
<dbReference type="GO" id="GO:0016787">
    <property type="term" value="F:hydrolase activity"/>
    <property type="evidence" value="ECO:0007669"/>
    <property type="project" value="UniProtKB-KW"/>
</dbReference>
<name>A0ABX8AVE3_9HYPH</name>
<reference evidence="1 2" key="1">
    <citation type="journal article" date="2021" name="Angew. Chem. Int. Ed. Engl.">
        <title>A novel family of nonribosomal peptides modulate collective behavior in Pseudovibrio bacteria isolated from marine sponges.</title>
        <authorList>
            <person name="Ioca L.P."/>
            <person name="Dai Y."/>
            <person name="Kunakom S."/>
            <person name="Diaz-Espinosa J."/>
            <person name="Krunic A."/>
            <person name="Crnkovic C.M."/>
            <person name="Orjala J."/>
            <person name="Sanchez L.M."/>
            <person name="Ferreira A.G."/>
            <person name="Berlinck R.G.S."/>
            <person name="Eustaquio A.S."/>
        </authorList>
    </citation>
    <scope>NUCLEOTIDE SEQUENCE [LARGE SCALE GENOMIC DNA]</scope>
    <source>
        <strain evidence="1 2">Ab134</strain>
        <plasmid evidence="1 2">pAb134-03</plasmid>
    </source>
</reference>
<dbReference type="RefSeq" id="WP_075701435.1">
    <property type="nucleotide sequence ID" value="NZ_CP074129.1"/>
</dbReference>
<dbReference type="Gene3D" id="3.40.50.1110">
    <property type="entry name" value="SGNH hydrolase"/>
    <property type="match status" value="1"/>
</dbReference>
<sequence>MTYNVLVYGDSNTWGWKGVEVAFPSSRYADNERWAGVLAAELGDKFKVSVDGLTVRSTNLDEPAAWNSVPADAFNGAKNLPAAIAREMPLDLVVIMLGTNDLKNDLARSAEDIADAIIEVAKVAKGTEGGVAYTYRAPEVLVISPPPVSTMAHPDFAAMFEGGQEKSRKLGAALKAAANAAGIESFDASVVIPEAAGLDGLHMSAEQHKILGRAVAKKIHVMADAAVD</sequence>
<dbReference type="PANTHER" id="PTHR30383">
    <property type="entry name" value="THIOESTERASE 1/PROTEASE 1/LYSOPHOSPHOLIPASE L1"/>
    <property type="match status" value="1"/>
</dbReference>